<proteinExistence type="predicted"/>
<evidence type="ECO:0000313" key="3">
    <source>
        <dbReference type="Proteomes" id="UP001162090"/>
    </source>
</evidence>
<dbReference type="GO" id="GO:0005783">
    <property type="term" value="C:endoplasmic reticulum"/>
    <property type="evidence" value="ECO:0007669"/>
    <property type="project" value="TreeGrafter"/>
</dbReference>
<feature type="transmembrane region" description="Helical" evidence="1">
    <location>
        <begin position="101"/>
        <end position="118"/>
    </location>
</feature>
<dbReference type="PANTHER" id="PTHR28026">
    <property type="entry name" value="DUF962 DOMAIN PROTEIN (AFU_ORTHOLOGUE AFUA_8G05310)"/>
    <property type="match status" value="1"/>
</dbReference>
<evidence type="ECO:0000313" key="2">
    <source>
        <dbReference type="EMBL" id="CAI4062538.1"/>
    </source>
</evidence>
<dbReference type="InterPro" id="IPR009305">
    <property type="entry name" value="Mpo1-like"/>
</dbReference>
<gene>
    <name evidence="2" type="primary">SUVC07G2320</name>
    <name evidence="2" type="ORF">SUVC_07G2320</name>
</gene>
<feature type="transmembrane region" description="Helical" evidence="1">
    <location>
        <begin position="25"/>
        <end position="43"/>
    </location>
</feature>
<accession>A0AA35NQS8</accession>
<dbReference type="GO" id="GO:0046521">
    <property type="term" value="P:sphingoid catabolic process"/>
    <property type="evidence" value="ECO:0007669"/>
    <property type="project" value="TreeGrafter"/>
</dbReference>
<evidence type="ECO:0000256" key="1">
    <source>
        <dbReference type="SAM" id="Phobius"/>
    </source>
</evidence>
<keyword evidence="1" id="KW-0472">Membrane</keyword>
<sequence length="174" mass="20156">MAGGLFDLRSQLGFYKSYHHDPKNVLIHSIFVPTILFSSFCMLQRVNVYHGFTLTTLLSISFFIFYCCLYLPTGLLAGFFLFLLNHALINDKIHLSFGQELSLFVIGWIFQFIGHGVFEKKRPALIDNLVQSLVLAPYFIMFEFLFKLGFMSQLNADLEHDLEVKQRNSEKQNQ</sequence>
<dbReference type="GO" id="GO:0016020">
    <property type="term" value="C:membrane"/>
    <property type="evidence" value="ECO:0007669"/>
    <property type="project" value="GOC"/>
</dbReference>
<protein>
    <submittedName>
        <fullName evidence="2">Uncharacterized protein</fullName>
    </submittedName>
</protein>
<dbReference type="AlphaFoldDB" id="A0AA35NQS8"/>
<organism evidence="2 3">
    <name type="scientific">Saccharomyces uvarum</name>
    <name type="common">Yeast</name>
    <name type="synonym">Saccharomyces bayanus var. uvarum</name>
    <dbReference type="NCBI Taxonomy" id="230603"/>
    <lineage>
        <taxon>Eukaryota</taxon>
        <taxon>Fungi</taxon>
        <taxon>Dikarya</taxon>
        <taxon>Ascomycota</taxon>
        <taxon>Saccharomycotina</taxon>
        <taxon>Saccharomycetes</taxon>
        <taxon>Saccharomycetales</taxon>
        <taxon>Saccharomycetaceae</taxon>
        <taxon>Saccharomyces</taxon>
    </lineage>
</organism>
<reference evidence="2" key="1">
    <citation type="submission" date="2022-10" db="EMBL/GenBank/DDBJ databases">
        <authorList>
            <person name="Byrne P K."/>
        </authorList>
    </citation>
    <scope>NUCLEOTIDE SEQUENCE</scope>
    <source>
        <strain evidence="2">CBS7001</strain>
    </source>
</reference>
<dbReference type="Pfam" id="PF06127">
    <property type="entry name" value="Mpo1-like"/>
    <property type="match status" value="1"/>
</dbReference>
<feature type="transmembrane region" description="Helical" evidence="1">
    <location>
        <begin position="130"/>
        <end position="150"/>
    </location>
</feature>
<keyword evidence="1" id="KW-1133">Transmembrane helix</keyword>
<dbReference type="Proteomes" id="UP001162090">
    <property type="component" value="Chromosome 7"/>
</dbReference>
<name>A0AA35NQS8_SACUV</name>
<keyword evidence="1" id="KW-0812">Transmembrane</keyword>
<dbReference type="EMBL" id="OX365918">
    <property type="protein sequence ID" value="CAI4062538.1"/>
    <property type="molecule type" value="Genomic_DNA"/>
</dbReference>
<feature type="transmembrane region" description="Helical" evidence="1">
    <location>
        <begin position="55"/>
        <end position="81"/>
    </location>
</feature>
<dbReference type="PANTHER" id="PTHR28026:SF9">
    <property type="entry name" value="2-HYDROXY-PALMITIC ACID DIOXYGENASE MPO1"/>
    <property type="match status" value="1"/>
</dbReference>